<dbReference type="Gene3D" id="3.90.25.10">
    <property type="entry name" value="UDP-galactose 4-epimerase, domain 1"/>
    <property type="match status" value="1"/>
</dbReference>
<dbReference type="NCBIfam" id="TIGR02622">
    <property type="entry name" value="CDP_4_6_dhtase"/>
    <property type="match status" value="1"/>
</dbReference>
<dbReference type="Gene3D" id="3.40.50.720">
    <property type="entry name" value="NAD(P)-binding Rossmann-like Domain"/>
    <property type="match status" value="1"/>
</dbReference>
<dbReference type="InterPro" id="IPR013445">
    <property type="entry name" value="CDP_4_6_deHydtase"/>
</dbReference>
<dbReference type="InterPro" id="IPR016040">
    <property type="entry name" value="NAD(P)-bd_dom"/>
</dbReference>
<dbReference type="RefSeq" id="WP_147083294.1">
    <property type="nucleotide sequence ID" value="NZ_VOQR01000001.1"/>
</dbReference>
<gene>
    <name evidence="2" type="primary">rfbG</name>
    <name evidence="2" type="ORF">FSB78_14455</name>
</gene>
<sequence length="378" mass="41398">MVTPIDNTAAPITSKGVVDPAFWTGKRVFLTGHTGFKGSWTSLWLQKMGAKLTGFALAPPTSPALFEVAGVAAGMTSIIGDIRDREALETALVAADPEIVIHMAAQPLVRASYDDPVGTYATNVMGTVHLLEAVRKASSIRAVCVVTTDKCYENREWVWGYREDEALGGYDPYSNSKGCSELVTSAYRRSFFTGDGQPALASGRAGNVIGGGDWAADRLIPDILRAVADGAPVMIRNPLATRPWQHVLEPVSGYLVLCQALWADPRAAQAWNFGPRDEDAQPVQWIVDRMCARWGDGADWTLDESVQPHEANYLKLDISKARFGLGWQPRWSLPQALDRIVAWQRAWLSGADMYAYSLEELERFAGASKTFSAQDLFQ</sequence>
<dbReference type="EC" id="4.2.1.45" evidence="2"/>
<comment type="caution">
    <text evidence="2">The sequence shown here is derived from an EMBL/GenBank/DDBJ whole genome shotgun (WGS) entry which is preliminary data.</text>
</comment>
<dbReference type="SUPFAM" id="SSF51735">
    <property type="entry name" value="NAD(P)-binding Rossmann-fold domains"/>
    <property type="match status" value="1"/>
</dbReference>
<organism evidence="2 3">
    <name type="scientific">Sphingomonas ginsenosidivorax</name>
    <dbReference type="NCBI Taxonomy" id="862135"/>
    <lineage>
        <taxon>Bacteria</taxon>
        <taxon>Pseudomonadati</taxon>
        <taxon>Pseudomonadota</taxon>
        <taxon>Alphaproteobacteria</taxon>
        <taxon>Sphingomonadales</taxon>
        <taxon>Sphingomonadaceae</taxon>
        <taxon>Sphingomonas</taxon>
    </lineage>
</organism>
<evidence type="ECO:0000313" key="3">
    <source>
        <dbReference type="Proteomes" id="UP000321250"/>
    </source>
</evidence>
<accession>A0A5C6UIG3</accession>
<proteinExistence type="predicted"/>
<protein>
    <submittedName>
        <fullName evidence="2">CDP-glucose 4,6-dehydratase</fullName>
        <ecNumber evidence="2">4.2.1.45</ecNumber>
    </submittedName>
</protein>
<evidence type="ECO:0000313" key="2">
    <source>
        <dbReference type="EMBL" id="TXC72016.1"/>
    </source>
</evidence>
<dbReference type="EMBL" id="VOQR01000001">
    <property type="protein sequence ID" value="TXC72016.1"/>
    <property type="molecule type" value="Genomic_DNA"/>
</dbReference>
<keyword evidence="2" id="KW-0456">Lyase</keyword>
<dbReference type="Pfam" id="PF16363">
    <property type="entry name" value="GDP_Man_Dehyd"/>
    <property type="match status" value="1"/>
</dbReference>
<feature type="domain" description="NAD(P)-binding" evidence="1">
    <location>
        <begin position="30"/>
        <end position="338"/>
    </location>
</feature>
<evidence type="ECO:0000259" key="1">
    <source>
        <dbReference type="Pfam" id="PF16363"/>
    </source>
</evidence>
<keyword evidence="3" id="KW-1185">Reference proteome</keyword>
<dbReference type="OrthoDB" id="9801785at2"/>
<name>A0A5C6UIG3_9SPHN</name>
<dbReference type="PANTHER" id="PTHR43000">
    <property type="entry name" value="DTDP-D-GLUCOSE 4,6-DEHYDRATASE-RELATED"/>
    <property type="match status" value="1"/>
</dbReference>
<dbReference type="GO" id="GO:0047733">
    <property type="term" value="F:CDP-glucose 4,6-dehydratase activity"/>
    <property type="evidence" value="ECO:0007669"/>
    <property type="project" value="UniProtKB-EC"/>
</dbReference>
<dbReference type="InterPro" id="IPR036291">
    <property type="entry name" value="NAD(P)-bd_dom_sf"/>
</dbReference>
<dbReference type="AlphaFoldDB" id="A0A5C6UIG3"/>
<dbReference type="CDD" id="cd05252">
    <property type="entry name" value="CDP_GD_SDR_e"/>
    <property type="match status" value="1"/>
</dbReference>
<dbReference type="Proteomes" id="UP000321250">
    <property type="component" value="Unassembled WGS sequence"/>
</dbReference>
<reference evidence="2 3" key="1">
    <citation type="journal article" date="2013" name="Antonie Van Leeuwenhoek">
        <title>Sphingomonas ginsenosidivorax sp. nov., with the ability to transform ginsenosides.</title>
        <authorList>
            <person name="Jin X.F."/>
            <person name="Kim J.K."/>
            <person name="Liu Q.M."/>
            <person name="Kang M.S."/>
            <person name="He D."/>
            <person name="Jin F.X."/>
            <person name="Kim S.C."/>
            <person name="Im W.T."/>
        </authorList>
    </citation>
    <scope>NUCLEOTIDE SEQUENCE [LARGE SCALE GENOMIC DNA]</scope>
    <source>
        <strain evidence="2 3">KHI67</strain>
    </source>
</reference>